<keyword evidence="3" id="KW-0732">Signal</keyword>
<protein>
    <submittedName>
        <fullName evidence="4">Uncharacterized protein</fullName>
    </submittedName>
</protein>
<gene>
    <name evidence="4" type="ORF">FHX76_002124</name>
</gene>
<accession>A0A7X5R214</accession>
<feature type="signal peptide" evidence="3">
    <location>
        <begin position="1"/>
        <end position="27"/>
    </location>
</feature>
<keyword evidence="5" id="KW-1185">Reference proteome</keyword>
<keyword evidence="2" id="KW-1133">Transmembrane helix</keyword>
<dbReference type="AlphaFoldDB" id="A0A7X5R214"/>
<dbReference type="Proteomes" id="UP000541033">
    <property type="component" value="Unassembled WGS sequence"/>
</dbReference>
<feature type="region of interest" description="Disordered" evidence="1">
    <location>
        <begin position="120"/>
        <end position="171"/>
    </location>
</feature>
<proteinExistence type="predicted"/>
<evidence type="ECO:0000313" key="4">
    <source>
        <dbReference type="EMBL" id="NIH54228.1"/>
    </source>
</evidence>
<keyword evidence="2" id="KW-0472">Membrane</keyword>
<feature type="chain" id="PRO_5031098304" evidence="3">
    <location>
        <begin position="28"/>
        <end position="235"/>
    </location>
</feature>
<feature type="compositionally biased region" description="Pro residues" evidence="1">
    <location>
        <begin position="127"/>
        <end position="153"/>
    </location>
</feature>
<reference evidence="4 5" key="1">
    <citation type="submission" date="2020-02" db="EMBL/GenBank/DDBJ databases">
        <title>Sequencing the genomes of 1000 actinobacteria strains.</title>
        <authorList>
            <person name="Klenk H.-P."/>
        </authorList>
    </citation>
    <scope>NUCLEOTIDE SEQUENCE [LARGE SCALE GENOMIC DNA]</scope>
    <source>
        <strain evidence="4 5">DSM 27960</strain>
    </source>
</reference>
<comment type="caution">
    <text evidence="4">The sequence shown here is derived from an EMBL/GenBank/DDBJ whole genome shotgun (WGS) entry which is preliminary data.</text>
</comment>
<sequence>MSATVSTCVAAALFAGLVAGAPTAATASDGQNEASIQIVSGETPREPSLLPNQVGQASIGKAESPFDVPSANDDGDATGGSFEDDGEGQPGSEQVSEITPSPGVLVVPAGDALVVAEDDPLETTPPETTPPETIPPTTQPPVTAPPVVPPAEVPEPGGAQEPQPPADGTGSRQIIITTPVDIVEVPVLLAETAAEPISGWGAAMASVLASLSIAIGAALVGSQRRARVRVAVRAE</sequence>
<evidence type="ECO:0000256" key="3">
    <source>
        <dbReference type="SAM" id="SignalP"/>
    </source>
</evidence>
<feature type="region of interest" description="Disordered" evidence="1">
    <location>
        <begin position="39"/>
        <end position="104"/>
    </location>
</feature>
<dbReference type="EMBL" id="JAAMOX010000002">
    <property type="protein sequence ID" value="NIH54228.1"/>
    <property type="molecule type" value="Genomic_DNA"/>
</dbReference>
<evidence type="ECO:0000313" key="5">
    <source>
        <dbReference type="Proteomes" id="UP000541033"/>
    </source>
</evidence>
<feature type="transmembrane region" description="Helical" evidence="2">
    <location>
        <begin position="200"/>
        <end position="220"/>
    </location>
</feature>
<keyword evidence="2" id="KW-0812">Transmembrane</keyword>
<evidence type="ECO:0000256" key="2">
    <source>
        <dbReference type="SAM" id="Phobius"/>
    </source>
</evidence>
<organism evidence="4 5">
    <name type="scientific">Lysinibacter cavernae</name>
    <dbReference type="NCBI Taxonomy" id="1640652"/>
    <lineage>
        <taxon>Bacteria</taxon>
        <taxon>Bacillati</taxon>
        <taxon>Actinomycetota</taxon>
        <taxon>Actinomycetes</taxon>
        <taxon>Micrococcales</taxon>
        <taxon>Microbacteriaceae</taxon>
        <taxon>Lysinibacter</taxon>
    </lineage>
</organism>
<dbReference type="RefSeq" id="WP_167150631.1">
    <property type="nucleotide sequence ID" value="NZ_JAAMOX010000002.1"/>
</dbReference>
<name>A0A7X5R214_9MICO</name>
<evidence type="ECO:0000256" key="1">
    <source>
        <dbReference type="SAM" id="MobiDB-lite"/>
    </source>
</evidence>